<dbReference type="EMBL" id="LR899009">
    <property type="protein sequence ID" value="CAD7080141.1"/>
    <property type="molecule type" value="Genomic_DNA"/>
</dbReference>
<dbReference type="InterPro" id="IPR043502">
    <property type="entry name" value="DNA/RNA_pol_sf"/>
</dbReference>
<evidence type="ECO:0000259" key="2">
    <source>
        <dbReference type="PROSITE" id="PS50878"/>
    </source>
</evidence>
<dbReference type="Proteomes" id="UP000594454">
    <property type="component" value="Chromosome 1"/>
</dbReference>
<dbReference type="InParanoid" id="A0A7R8UG23"/>
<feature type="domain" description="Reverse transcriptase" evidence="2">
    <location>
        <begin position="397"/>
        <end position="570"/>
    </location>
</feature>
<dbReference type="AlphaFoldDB" id="A0A7R8UG23"/>
<feature type="compositionally biased region" description="Basic and acidic residues" evidence="1">
    <location>
        <begin position="234"/>
        <end position="246"/>
    </location>
</feature>
<feature type="region of interest" description="Disordered" evidence="1">
    <location>
        <begin position="225"/>
        <end position="246"/>
    </location>
</feature>
<dbReference type="CDD" id="cd01650">
    <property type="entry name" value="RT_nLTR_like"/>
    <property type="match status" value="1"/>
</dbReference>
<dbReference type="Pfam" id="PF00078">
    <property type="entry name" value="RVT_1"/>
    <property type="match status" value="1"/>
</dbReference>
<feature type="region of interest" description="Disordered" evidence="1">
    <location>
        <begin position="82"/>
        <end position="189"/>
    </location>
</feature>
<feature type="compositionally biased region" description="Basic residues" evidence="1">
    <location>
        <begin position="180"/>
        <end position="189"/>
    </location>
</feature>
<evidence type="ECO:0000313" key="3">
    <source>
        <dbReference type="EMBL" id="CAD7080141.1"/>
    </source>
</evidence>
<dbReference type="PANTHER" id="PTHR19446">
    <property type="entry name" value="REVERSE TRANSCRIPTASES"/>
    <property type="match status" value="1"/>
</dbReference>
<organism evidence="3 4">
    <name type="scientific">Hermetia illucens</name>
    <name type="common">Black soldier fly</name>
    <dbReference type="NCBI Taxonomy" id="343691"/>
    <lineage>
        <taxon>Eukaryota</taxon>
        <taxon>Metazoa</taxon>
        <taxon>Ecdysozoa</taxon>
        <taxon>Arthropoda</taxon>
        <taxon>Hexapoda</taxon>
        <taxon>Insecta</taxon>
        <taxon>Pterygota</taxon>
        <taxon>Neoptera</taxon>
        <taxon>Endopterygota</taxon>
        <taxon>Diptera</taxon>
        <taxon>Brachycera</taxon>
        <taxon>Stratiomyomorpha</taxon>
        <taxon>Stratiomyidae</taxon>
        <taxon>Hermetiinae</taxon>
        <taxon>Hermetia</taxon>
    </lineage>
</organism>
<gene>
    <name evidence="3" type="ORF">HERILL_LOCUS3312</name>
</gene>
<sequence length="570" mass="63086">MPKTMKDKVQARSINAKSEGPCKRGNPAGTYREQSPDLEELPFTQLGAKIVKLSEFIKDKHNVHQAIKNMVRVIRVLYNRSQEEKNNKDTPNPAVPTVSQATQVAPNRTTIEFQRNKRVREKEGDPVNNQQAPKRKKGGQDILKTNTNRPEGGNRTANLGNSTSVAKPKTSENDGWTKVTNKKAERKAKVRTRPDVIVISSKGNLSYAEILKKVKADPDLKDLSGNVNRIRRTPKGEGERSSMGKTDDFRTQVKNSLGENAAVRAQKHQIYLQCKDLDEVTSKGEICTALKEQFKLKELTEESVVGLRKAYGGTQTATIRVPAEAAQMLLAAGRQEESTDTFQPPLNLAAIPLLDELLDICGRIGDNKAPGLHGVPNKALKLAVKSRPDMFTELFEACMSEGIFPVAWKRQKLVLLPKPGKPPGEPSSYRPICLLDTVGKMLERVIYNRLLPVVESQGGLSDRQYRFRKARSTIDAIKLVTGLAEDAIHGKGSTSKYCVVVTLDVKNAFNSTTWKSLAKVGIPAYLAAIVDSYLTERRFWYDTDDGPQEHVVSAGVLQGSVLGPLLWNIM</sequence>
<dbReference type="GO" id="GO:0071897">
    <property type="term" value="P:DNA biosynthetic process"/>
    <property type="evidence" value="ECO:0007669"/>
    <property type="project" value="UniProtKB-ARBA"/>
</dbReference>
<feature type="compositionally biased region" description="Basic and acidic residues" evidence="1">
    <location>
        <begin position="1"/>
        <end position="10"/>
    </location>
</feature>
<protein>
    <recommendedName>
        <fullName evidence="2">Reverse transcriptase domain-containing protein</fullName>
    </recommendedName>
</protein>
<evidence type="ECO:0000313" key="4">
    <source>
        <dbReference type="Proteomes" id="UP000594454"/>
    </source>
</evidence>
<dbReference type="PROSITE" id="PS50878">
    <property type="entry name" value="RT_POL"/>
    <property type="match status" value="1"/>
</dbReference>
<feature type="region of interest" description="Disordered" evidence="1">
    <location>
        <begin position="1"/>
        <end position="37"/>
    </location>
</feature>
<feature type="compositionally biased region" description="Polar residues" evidence="1">
    <location>
        <begin position="143"/>
        <end position="165"/>
    </location>
</feature>
<feature type="compositionally biased region" description="Polar residues" evidence="1">
    <location>
        <begin position="97"/>
        <end position="113"/>
    </location>
</feature>
<keyword evidence="4" id="KW-1185">Reference proteome</keyword>
<accession>A0A7R8UG23</accession>
<dbReference type="SUPFAM" id="SSF56672">
    <property type="entry name" value="DNA/RNA polymerases"/>
    <property type="match status" value="1"/>
</dbReference>
<reference evidence="3 4" key="1">
    <citation type="submission" date="2020-11" db="EMBL/GenBank/DDBJ databases">
        <authorList>
            <person name="Wallbank WR R."/>
            <person name="Pardo Diaz C."/>
            <person name="Kozak K."/>
            <person name="Martin S."/>
            <person name="Jiggins C."/>
            <person name="Moest M."/>
            <person name="Warren A I."/>
            <person name="Generalovic N T."/>
            <person name="Byers J.R.P. K."/>
            <person name="Montejo-Kovacevich G."/>
            <person name="Yen C E."/>
        </authorList>
    </citation>
    <scope>NUCLEOTIDE SEQUENCE [LARGE SCALE GENOMIC DNA]</scope>
</reference>
<evidence type="ECO:0000256" key="1">
    <source>
        <dbReference type="SAM" id="MobiDB-lite"/>
    </source>
</evidence>
<dbReference type="InterPro" id="IPR000477">
    <property type="entry name" value="RT_dom"/>
</dbReference>
<name>A0A7R8UG23_HERIL</name>
<proteinExistence type="predicted"/>